<evidence type="ECO:0000313" key="2">
    <source>
        <dbReference type="Proteomes" id="UP000281708"/>
    </source>
</evidence>
<evidence type="ECO:0008006" key="3">
    <source>
        <dbReference type="Google" id="ProtNLM"/>
    </source>
</evidence>
<dbReference type="PROSITE" id="PS51257">
    <property type="entry name" value="PROKAR_LIPOPROTEIN"/>
    <property type="match status" value="1"/>
</dbReference>
<keyword evidence="2" id="KW-1185">Reference proteome</keyword>
<dbReference type="EMBL" id="RDBE01000005">
    <property type="protein sequence ID" value="RLV50222.1"/>
    <property type="molecule type" value="Genomic_DNA"/>
</dbReference>
<reference evidence="1 2" key="1">
    <citation type="submission" date="2018-10" db="EMBL/GenBank/DDBJ databases">
        <title>Marmoricola sp. 4Q3S-7 whole genome shotgun sequence.</title>
        <authorList>
            <person name="Li F."/>
        </authorList>
    </citation>
    <scope>NUCLEOTIDE SEQUENCE [LARGE SCALE GENOMIC DNA]</scope>
    <source>
        <strain evidence="1 2">4Q3S-7</strain>
    </source>
</reference>
<evidence type="ECO:0000313" key="1">
    <source>
        <dbReference type="EMBL" id="RLV50222.1"/>
    </source>
</evidence>
<dbReference type="OrthoDB" id="3790593at2"/>
<dbReference type="Proteomes" id="UP000281708">
    <property type="component" value="Unassembled WGS sequence"/>
</dbReference>
<accession>A0A3L8P599</accession>
<sequence>MRRLAVAAVLLLVASGCGSQRERYCSALKTDQKQLSQILSTSDPGGLITGLPTLKALGAKAPDELTDEWQTFLNAVEGLRDALDAAGVKPSQYRDGLPASVTGAKKQAVVDAADTLASDGVVDAANGIETQARDVCKLDLGL</sequence>
<organism evidence="1 2">
    <name type="scientific">Nocardioides mangrovicus</name>
    <dbReference type="NCBI Taxonomy" id="2478913"/>
    <lineage>
        <taxon>Bacteria</taxon>
        <taxon>Bacillati</taxon>
        <taxon>Actinomycetota</taxon>
        <taxon>Actinomycetes</taxon>
        <taxon>Propionibacteriales</taxon>
        <taxon>Nocardioidaceae</taxon>
        <taxon>Nocardioides</taxon>
    </lineage>
</organism>
<proteinExistence type="predicted"/>
<gene>
    <name evidence="1" type="ORF">D9V37_05750</name>
</gene>
<comment type="caution">
    <text evidence="1">The sequence shown here is derived from an EMBL/GenBank/DDBJ whole genome shotgun (WGS) entry which is preliminary data.</text>
</comment>
<dbReference type="AlphaFoldDB" id="A0A3L8P599"/>
<name>A0A3L8P599_9ACTN</name>
<protein>
    <recommendedName>
        <fullName evidence="3">Lipoprotein</fullName>
    </recommendedName>
</protein>
<dbReference type="RefSeq" id="WP_121805199.1">
    <property type="nucleotide sequence ID" value="NZ_RDBE01000005.1"/>
</dbReference>